<dbReference type="PIRSF" id="PIRSF000149">
    <property type="entry name" value="GAP_DH"/>
    <property type="match status" value="1"/>
</dbReference>
<dbReference type="NCBIfam" id="TIGR01534">
    <property type="entry name" value="GAPDH-I"/>
    <property type="match status" value="1"/>
</dbReference>
<dbReference type="PRINTS" id="PR00078">
    <property type="entry name" value="G3PDHDRGNASE"/>
</dbReference>
<evidence type="ECO:0000256" key="6">
    <source>
        <dbReference type="PIRSR" id="PIRSR000149-2"/>
    </source>
</evidence>
<dbReference type="InterPro" id="IPR020829">
    <property type="entry name" value="GlycerAld_3-P_DH_cat"/>
</dbReference>
<feature type="active site" description="Nucleophile" evidence="5">
    <location>
        <position position="165"/>
    </location>
</feature>
<dbReference type="PANTHER" id="PTHR43148">
    <property type="entry name" value="GLYCERALDEHYDE-3-PHOSPHATE DEHYDROGENASE 2"/>
    <property type="match status" value="1"/>
</dbReference>
<dbReference type="HOGENOM" id="CLU_030140_0_2_11"/>
<evidence type="ECO:0000256" key="5">
    <source>
        <dbReference type="PIRSR" id="PIRSR000149-1"/>
    </source>
</evidence>
<dbReference type="FunFam" id="3.40.50.720:FF:000001">
    <property type="entry name" value="Glyceraldehyde-3-phosphate dehydrogenase"/>
    <property type="match status" value="1"/>
</dbReference>
<evidence type="ECO:0000256" key="10">
    <source>
        <dbReference type="RuleBase" id="RU361160"/>
    </source>
</evidence>
<reference evidence="12 13" key="1">
    <citation type="journal article" date="2013" name="Genome Announc.">
        <title>Whole-Genome Sequence of the Clinical Strain Corynebacterium argentoratense DSM 44202, Isolated from a Human Throat Specimen.</title>
        <authorList>
            <person name="Bomholt C."/>
            <person name="Glaub A."/>
            <person name="Gravermann K."/>
            <person name="Albersmeier A."/>
            <person name="Brinkrolf K."/>
            <person name="Ruckert C."/>
            <person name="Tauch A."/>
        </authorList>
    </citation>
    <scope>NUCLEOTIDE SEQUENCE [LARGE SCALE GENOMIC DNA]</scope>
    <source>
        <strain evidence="12">DSM 44202</strain>
    </source>
</reference>
<evidence type="ECO:0000256" key="4">
    <source>
        <dbReference type="ARBA" id="ARBA00023002"/>
    </source>
</evidence>
<dbReference type="SMART" id="SM00846">
    <property type="entry name" value="Gp_dh_N"/>
    <property type="match status" value="1"/>
</dbReference>
<dbReference type="EC" id="1.2.1.-" evidence="10"/>
<dbReference type="GO" id="GO:0050661">
    <property type="term" value="F:NADP binding"/>
    <property type="evidence" value="ECO:0007669"/>
    <property type="project" value="InterPro"/>
</dbReference>
<feature type="binding site" evidence="7">
    <location>
        <position position="327"/>
    </location>
    <ligand>
        <name>NAD(+)</name>
        <dbReference type="ChEBI" id="CHEBI:57540"/>
    </ligand>
</feature>
<protein>
    <recommendedName>
        <fullName evidence="3 10">Glyceraldehyde-3-phosphate dehydrogenase</fullName>
        <ecNumber evidence="10">1.2.1.-</ecNumber>
    </recommendedName>
</protein>
<dbReference type="AlphaFoldDB" id="U3GXF7"/>
<feature type="binding site" evidence="7">
    <location>
        <begin position="24"/>
        <end position="25"/>
    </location>
    <ligand>
        <name>NAD(+)</name>
        <dbReference type="ChEBI" id="CHEBI:57540"/>
    </ligand>
</feature>
<comment type="subcellular location">
    <subcellularLocation>
        <location evidence="1">Cytoplasm</location>
    </subcellularLocation>
</comment>
<dbReference type="GO" id="GO:0006006">
    <property type="term" value="P:glucose metabolic process"/>
    <property type="evidence" value="ECO:0007669"/>
    <property type="project" value="InterPro"/>
</dbReference>
<dbReference type="InterPro" id="IPR020830">
    <property type="entry name" value="GlycerAld_3-P_DH_AS"/>
</dbReference>
<keyword evidence="7" id="KW-0520">NAD</keyword>
<feature type="binding site" evidence="6">
    <location>
        <begin position="164"/>
        <end position="166"/>
    </location>
    <ligand>
        <name>D-glyceraldehyde 3-phosphate</name>
        <dbReference type="ChEBI" id="CHEBI:59776"/>
    </ligand>
</feature>
<dbReference type="SUPFAM" id="SSF51735">
    <property type="entry name" value="NAD(P)-binding Rossmann-fold domains"/>
    <property type="match status" value="1"/>
</dbReference>
<feature type="binding site" evidence="7">
    <location>
        <position position="91"/>
    </location>
    <ligand>
        <name>NAD(+)</name>
        <dbReference type="ChEBI" id="CHEBI:57540"/>
    </ligand>
</feature>
<evidence type="ECO:0000313" key="12">
    <source>
        <dbReference type="EMBL" id="AGU15163.1"/>
    </source>
</evidence>
<dbReference type="eggNOG" id="COG0057">
    <property type="taxonomic scope" value="Bacteria"/>
</dbReference>
<proteinExistence type="inferred from homology"/>
<dbReference type="GO" id="GO:0051287">
    <property type="term" value="F:NAD binding"/>
    <property type="evidence" value="ECO:0007669"/>
    <property type="project" value="InterPro"/>
</dbReference>
<dbReference type="InterPro" id="IPR006424">
    <property type="entry name" value="Glyceraldehyde-3-P_DH_1"/>
</dbReference>
<dbReference type="EMBL" id="CP006365">
    <property type="protein sequence ID" value="AGU15163.1"/>
    <property type="molecule type" value="Genomic_DNA"/>
</dbReference>
<dbReference type="InterPro" id="IPR020831">
    <property type="entry name" value="GlycerAld/Erythrose_P_DH"/>
</dbReference>
<feature type="binding site" evidence="6">
    <location>
        <position position="246"/>
    </location>
    <ligand>
        <name>D-glyceraldehyde 3-phosphate</name>
        <dbReference type="ChEBI" id="CHEBI:59776"/>
    </ligand>
</feature>
<evidence type="ECO:0000256" key="9">
    <source>
        <dbReference type="RuleBase" id="RU000397"/>
    </source>
</evidence>
<dbReference type="KEGG" id="caz:CARG_05130"/>
<evidence type="ECO:0000256" key="1">
    <source>
        <dbReference type="ARBA" id="ARBA00004496"/>
    </source>
</evidence>
<dbReference type="STRING" id="1348662.CARG_05130"/>
<dbReference type="PATRIC" id="fig|1348662.3.peg.1007"/>
<dbReference type="Pfam" id="PF02800">
    <property type="entry name" value="Gp_dh_C"/>
    <property type="match status" value="1"/>
</dbReference>
<evidence type="ECO:0000256" key="3">
    <source>
        <dbReference type="ARBA" id="ARBA00021022"/>
    </source>
</evidence>
<dbReference type="PROSITE" id="PS00071">
    <property type="entry name" value="GAPDH"/>
    <property type="match status" value="1"/>
</dbReference>
<keyword evidence="4 10" id="KW-0560">Oxidoreductase</keyword>
<gene>
    <name evidence="12" type="primary">gapA</name>
    <name evidence="12" type="ORF">CARG_05130</name>
</gene>
<name>U3GXF7_9CORY</name>
<feature type="binding site" evidence="7">
    <location>
        <position position="47"/>
    </location>
    <ligand>
        <name>NAD(+)</name>
        <dbReference type="ChEBI" id="CHEBI:57540"/>
    </ligand>
</feature>
<keyword evidence="7" id="KW-0547">Nucleotide-binding</keyword>
<dbReference type="InterPro" id="IPR020828">
    <property type="entry name" value="GlycerAld_3-P_DH_NAD(P)-bd"/>
</dbReference>
<evidence type="ECO:0000256" key="2">
    <source>
        <dbReference type="ARBA" id="ARBA00007406"/>
    </source>
</evidence>
<dbReference type="CDD" id="cd18126">
    <property type="entry name" value="GAPDH_I_C"/>
    <property type="match status" value="1"/>
</dbReference>
<keyword evidence="13" id="KW-1185">Reference proteome</keyword>
<organism evidence="12 13">
    <name type="scientific">Corynebacterium argentoratense DSM 44202</name>
    <dbReference type="NCBI Taxonomy" id="1348662"/>
    <lineage>
        <taxon>Bacteria</taxon>
        <taxon>Bacillati</taxon>
        <taxon>Actinomycetota</taxon>
        <taxon>Actinomycetes</taxon>
        <taxon>Mycobacteriales</taxon>
        <taxon>Corynebacteriaceae</taxon>
        <taxon>Corynebacterium</taxon>
    </lineage>
</organism>
<comment type="similarity">
    <text evidence="2 9">Belongs to the glyceraldehyde-3-phosphate dehydrogenase family.</text>
</comment>
<feature type="binding site" evidence="6">
    <location>
        <begin position="223"/>
        <end position="224"/>
    </location>
    <ligand>
        <name>D-glyceraldehyde 3-phosphate</name>
        <dbReference type="ChEBI" id="CHEBI:59776"/>
    </ligand>
</feature>
<dbReference type="Proteomes" id="UP000016943">
    <property type="component" value="Chromosome"/>
</dbReference>
<feature type="domain" description="Glyceraldehyde 3-phosphate dehydrogenase NAD(P) binding" evidence="11">
    <location>
        <begin position="15"/>
        <end position="165"/>
    </location>
</feature>
<evidence type="ECO:0000256" key="8">
    <source>
        <dbReference type="PIRSR" id="PIRSR000149-4"/>
    </source>
</evidence>
<dbReference type="FunFam" id="3.30.360.10:FF:000002">
    <property type="entry name" value="Glyceraldehyde-3-phosphate dehydrogenase"/>
    <property type="match status" value="1"/>
</dbReference>
<feature type="site" description="Activates thiol group during catalysis" evidence="8">
    <location>
        <position position="192"/>
    </location>
</feature>
<accession>U3GXF7</accession>
<dbReference type="InterPro" id="IPR036291">
    <property type="entry name" value="NAD(P)-bd_dom_sf"/>
</dbReference>
<evidence type="ECO:0000256" key="7">
    <source>
        <dbReference type="PIRSR" id="PIRSR000149-3"/>
    </source>
</evidence>
<dbReference type="GO" id="GO:0005737">
    <property type="term" value="C:cytoplasm"/>
    <property type="evidence" value="ECO:0007669"/>
    <property type="project" value="UniProtKB-SubCell"/>
</dbReference>
<sequence length="346" mass="37620">MDKFHNLLKENIVTVRVGINGFGRIGRNFFRAARLRGSDFEIVAVNDLTDNKTLAHLLKFDSTLGRLDADVTFDDESITVDGHRIFVSAERDPKDLKWAEHNVDIVIESTGFFTDAEAAKAHLEAGAKKVIISAPAKNEDATFVVGVNHTDYDPEKHNVISNASCTTNCLAPMAKVLNDTFGIQRGLMTTVHAYTGDQRLLDAPHRDLRRARAAAINMVPTSTGAAKAVALVLPELKGKLDGYAMRVPVPTGSATDLTFTAEKPVTVEDVNAAIKAAAEGPLKGILAYSEEPLVSTDIVTDPHASIFDAGLTKVIGDQVKVVSWYDNEWGYSNQLVTLTEYVGERL</sequence>
<evidence type="ECO:0000259" key="11">
    <source>
        <dbReference type="SMART" id="SM00846"/>
    </source>
</evidence>
<evidence type="ECO:0000313" key="13">
    <source>
        <dbReference type="Proteomes" id="UP000016943"/>
    </source>
</evidence>
<feature type="binding site" evidence="6">
    <location>
        <position position="195"/>
    </location>
    <ligand>
        <name>D-glyceraldehyde 3-phosphate</name>
        <dbReference type="ChEBI" id="CHEBI:59776"/>
    </ligand>
</feature>
<dbReference type="Gene3D" id="3.40.50.720">
    <property type="entry name" value="NAD(P)-binding Rossmann-like Domain"/>
    <property type="match status" value="1"/>
</dbReference>
<dbReference type="Pfam" id="PF00044">
    <property type="entry name" value="Gp_dh_N"/>
    <property type="match status" value="1"/>
</dbReference>
<feature type="binding site" evidence="7">
    <location>
        <position position="133"/>
    </location>
    <ligand>
        <name>NAD(+)</name>
        <dbReference type="ChEBI" id="CHEBI:57540"/>
    </ligand>
</feature>
<dbReference type="GO" id="GO:0004365">
    <property type="term" value="F:glyceraldehyde-3-phosphate dehydrogenase (NAD+) (phosphorylating) activity"/>
    <property type="evidence" value="ECO:0007669"/>
    <property type="project" value="UniProtKB-ARBA"/>
</dbReference>
<dbReference type="Gene3D" id="3.30.360.10">
    <property type="entry name" value="Dihydrodipicolinate Reductase, domain 2"/>
    <property type="match status" value="1"/>
</dbReference>
<dbReference type="SUPFAM" id="SSF55347">
    <property type="entry name" value="Glyceraldehyde-3-phosphate dehydrogenase-like, C-terminal domain"/>
    <property type="match status" value="1"/>
</dbReference>
<dbReference type="CDD" id="cd05214">
    <property type="entry name" value="GAPDH_I_N"/>
    <property type="match status" value="1"/>
</dbReference>